<feature type="signal peptide" evidence="7">
    <location>
        <begin position="1"/>
        <end position="30"/>
    </location>
</feature>
<proteinExistence type="predicted"/>
<keyword evidence="2 6" id="KW-0349">Heme</keyword>
<dbReference type="EMBL" id="AP012320">
    <property type="protein sequence ID" value="BAL94519.1"/>
    <property type="molecule type" value="Genomic_DNA"/>
</dbReference>
<dbReference type="RefSeq" id="WP_014427390.1">
    <property type="nucleotide sequence ID" value="NC_017075.1"/>
</dbReference>
<dbReference type="Proteomes" id="UP000007883">
    <property type="component" value="Chromosome"/>
</dbReference>
<dbReference type="eggNOG" id="COG2863">
    <property type="taxonomic scope" value="Bacteria"/>
</dbReference>
<keyword evidence="7" id="KW-0732">Signal</keyword>
<evidence type="ECO:0000256" key="3">
    <source>
        <dbReference type="ARBA" id="ARBA00022723"/>
    </source>
</evidence>
<evidence type="ECO:0000256" key="4">
    <source>
        <dbReference type="ARBA" id="ARBA00022982"/>
    </source>
</evidence>
<evidence type="ECO:0000256" key="7">
    <source>
        <dbReference type="SAM" id="SignalP"/>
    </source>
</evidence>
<feature type="domain" description="Cytochrome c" evidence="8">
    <location>
        <begin position="31"/>
        <end position="109"/>
    </location>
</feature>
<keyword evidence="3 6" id="KW-0479">Metal-binding</keyword>
<dbReference type="KEGG" id="rge:RGE_11780"/>
<dbReference type="GO" id="GO:0020037">
    <property type="term" value="F:heme binding"/>
    <property type="evidence" value="ECO:0007669"/>
    <property type="project" value="InterPro"/>
</dbReference>
<dbReference type="AlphaFoldDB" id="I0HND2"/>
<evidence type="ECO:0000256" key="1">
    <source>
        <dbReference type="ARBA" id="ARBA00022448"/>
    </source>
</evidence>
<dbReference type="SUPFAM" id="SSF46626">
    <property type="entry name" value="Cytochrome c"/>
    <property type="match status" value="1"/>
</dbReference>
<dbReference type="InterPro" id="IPR036909">
    <property type="entry name" value="Cyt_c-like_dom_sf"/>
</dbReference>
<dbReference type="PROSITE" id="PS51007">
    <property type="entry name" value="CYTC"/>
    <property type="match status" value="1"/>
</dbReference>
<keyword evidence="4" id="KW-0249">Electron transport</keyword>
<evidence type="ECO:0000313" key="9">
    <source>
        <dbReference type="EMBL" id="BAL94519.1"/>
    </source>
</evidence>
<dbReference type="PATRIC" id="fig|983917.3.peg.1157"/>
<evidence type="ECO:0000259" key="8">
    <source>
        <dbReference type="PROSITE" id="PS51007"/>
    </source>
</evidence>
<dbReference type="HOGENOM" id="CLU_128253_1_2_4"/>
<evidence type="ECO:0000313" key="10">
    <source>
        <dbReference type="Proteomes" id="UP000007883"/>
    </source>
</evidence>
<dbReference type="Pfam" id="PF13442">
    <property type="entry name" value="Cytochrome_CBB3"/>
    <property type="match status" value="1"/>
</dbReference>
<dbReference type="Gene3D" id="1.10.760.10">
    <property type="entry name" value="Cytochrome c-like domain"/>
    <property type="match status" value="1"/>
</dbReference>
<dbReference type="GO" id="GO:0009055">
    <property type="term" value="F:electron transfer activity"/>
    <property type="evidence" value="ECO:0007669"/>
    <property type="project" value="InterPro"/>
</dbReference>
<organism evidence="9 10">
    <name type="scientific">Rubrivivax gelatinosus (strain NBRC 100245 / IL144)</name>
    <dbReference type="NCBI Taxonomy" id="983917"/>
    <lineage>
        <taxon>Bacteria</taxon>
        <taxon>Pseudomonadati</taxon>
        <taxon>Pseudomonadota</taxon>
        <taxon>Betaproteobacteria</taxon>
        <taxon>Burkholderiales</taxon>
        <taxon>Sphaerotilaceae</taxon>
        <taxon>Rubrivivax</taxon>
    </lineage>
</organism>
<sequence>MLPWWLAAVVAAVLVTVLGAVLGATGPAAAQDVAAGRTKAQACSVCHGTMGVAVHPEAPNLAGQPAAYLETQLRHYRNGQRQHPVMNVIAKPLSDSDIENLAAWFASIRVDAQGR</sequence>
<keyword evidence="1" id="KW-0813">Transport</keyword>
<protein>
    <submittedName>
        <fullName evidence="9">Putative cytochrome c-552</fullName>
    </submittedName>
</protein>
<evidence type="ECO:0000256" key="6">
    <source>
        <dbReference type="PROSITE-ProRule" id="PRU00433"/>
    </source>
</evidence>
<dbReference type="InterPro" id="IPR050597">
    <property type="entry name" value="Cytochrome_c_Oxidase_Subunit"/>
</dbReference>
<evidence type="ECO:0000256" key="5">
    <source>
        <dbReference type="ARBA" id="ARBA00023004"/>
    </source>
</evidence>
<keyword evidence="10" id="KW-1185">Reference proteome</keyword>
<gene>
    <name evidence="9" type="ordered locus">RGE_11780</name>
</gene>
<keyword evidence="5 6" id="KW-0408">Iron</keyword>
<dbReference type="PANTHER" id="PTHR33751">
    <property type="entry name" value="CBB3-TYPE CYTOCHROME C OXIDASE SUBUNIT FIXP"/>
    <property type="match status" value="1"/>
</dbReference>
<dbReference type="GO" id="GO:0046872">
    <property type="term" value="F:metal ion binding"/>
    <property type="evidence" value="ECO:0007669"/>
    <property type="project" value="UniProtKB-KW"/>
</dbReference>
<name>I0HND2_RUBGI</name>
<dbReference type="InterPro" id="IPR009056">
    <property type="entry name" value="Cyt_c-like_dom"/>
</dbReference>
<feature type="chain" id="PRO_5003628016" evidence="7">
    <location>
        <begin position="31"/>
        <end position="115"/>
    </location>
</feature>
<dbReference type="PANTHER" id="PTHR33751:SF9">
    <property type="entry name" value="CYTOCHROME C4"/>
    <property type="match status" value="1"/>
</dbReference>
<accession>I0HND2</accession>
<reference evidence="9 10" key="1">
    <citation type="journal article" date="2012" name="J. Bacteriol.">
        <title>Complete genome sequence of phototrophic betaproteobacterium Rubrivivax gelatinosus IL144.</title>
        <authorList>
            <person name="Nagashima S."/>
            <person name="Kamimura A."/>
            <person name="Shimizu T."/>
            <person name="Nakamura-isaki S."/>
            <person name="Aono E."/>
            <person name="Sakamoto K."/>
            <person name="Ichikawa N."/>
            <person name="Nakazawa H."/>
            <person name="Sekine M."/>
            <person name="Yamazaki S."/>
            <person name="Fujita N."/>
            <person name="Shimada K."/>
            <person name="Hanada S."/>
            <person name="Nagashima K.V.P."/>
        </authorList>
    </citation>
    <scope>NUCLEOTIDE SEQUENCE [LARGE SCALE GENOMIC DNA]</scope>
    <source>
        <strain evidence="10">NBRC 100245 / IL144</strain>
    </source>
</reference>
<evidence type="ECO:0000256" key="2">
    <source>
        <dbReference type="ARBA" id="ARBA00022617"/>
    </source>
</evidence>
<dbReference type="STRING" id="983917.RGE_11780"/>